<protein>
    <submittedName>
        <fullName evidence="3">Uncharacterized protein</fullName>
    </submittedName>
</protein>
<dbReference type="Proteomes" id="UP000078540">
    <property type="component" value="Unassembled WGS sequence"/>
</dbReference>
<gene>
    <name evidence="3" type="ORF">ALC53_06041</name>
</gene>
<dbReference type="EMBL" id="KQ976488">
    <property type="protein sequence ID" value="KYM83639.1"/>
    <property type="molecule type" value="Genomic_DNA"/>
</dbReference>
<accession>A0A195BHL1</accession>
<evidence type="ECO:0000256" key="2">
    <source>
        <dbReference type="SAM" id="Phobius"/>
    </source>
</evidence>
<feature type="coiled-coil region" evidence="1">
    <location>
        <begin position="38"/>
        <end position="65"/>
    </location>
</feature>
<name>A0A195BHL1_9HYME</name>
<organism evidence="3 4">
    <name type="scientific">Atta colombica</name>
    <dbReference type="NCBI Taxonomy" id="520822"/>
    <lineage>
        <taxon>Eukaryota</taxon>
        <taxon>Metazoa</taxon>
        <taxon>Ecdysozoa</taxon>
        <taxon>Arthropoda</taxon>
        <taxon>Hexapoda</taxon>
        <taxon>Insecta</taxon>
        <taxon>Pterygota</taxon>
        <taxon>Neoptera</taxon>
        <taxon>Endopterygota</taxon>
        <taxon>Hymenoptera</taxon>
        <taxon>Apocrita</taxon>
        <taxon>Aculeata</taxon>
        <taxon>Formicoidea</taxon>
        <taxon>Formicidae</taxon>
        <taxon>Myrmicinae</taxon>
        <taxon>Atta</taxon>
    </lineage>
</organism>
<feature type="transmembrane region" description="Helical" evidence="2">
    <location>
        <begin position="12"/>
        <end position="28"/>
    </location>
</feature>
<keyword evidence="2" id="KW-0472">Membrane</keyword>
<dbReference type="AlphaFoldDB" id="A0A195BHL1"/>
<evidence type="ECO:0000313" key="3">
    <source>
        <dbReference type="EMBL" id="KYM83639.1"/>
    </source>
</evidence>
<evidence type="ECO:0000313" key="4">
    <source>
        <dbReference type="Proteomes" id="UP000078540"/>
    </source>
</evidence>
<keyword evidence="4" id="KW-1185">Reference proteome</keyword>
<keyword evidence="1" id="KW-0175">Coiled coil</keyword>
<sequence>MVDASAETRAMFMVSYLAAAIAVQLHLHHRTEGKSGRKECKMHEREEVKAEIKKEKRKIKIKKKEIKYSSKKKEKRNKESYVLDERMWNLTNIIVEHRADILNIWIDNSTSRGHSVNVWSTKVYSGMPKAFPADIRKPNSRAQLRRTSENCKFVLKPCH</sequence>
<keyword evidence="2" id="KW-1133">Transmembrane helix</keyword>
<evidence type="ECO:0000256" key="1">
    <source>
        <dbReference type="SAM" id="Coils"/>
    </source>
</evidence>
<proteinExistence type="predicted"/>
<keyword evidence="2" id="KW-0812">Transmembrane</keyword>
<reference evidence="3 4" key="1">
    <citation type="submission" date="2015-09" db="EMBL/GenBank/DDBJ databases">
        <title>Atta colombica WGS genome.</title>
        <authorList>
            <person name="Nygaard S."/>
            <person name="Hu H."/>
            <person name="Boomsma J."/>
            <person name="Zhang G."/>
        </authorList>
    </citation>
    <scope>NUCLEOTIDE SEQUENCE [LARGE SCALE GENOMIC DNA]</scope>
    <source>
        <strain evidence="3">Treedump-2</strain>
        <tissue evidence="3">Whole body</tissue>
    </source>
</reference>